<accession>A0ABU2H988</accession>
<keyword evidence="3" id="KW-1185">Reference proteome</keyword>
<feature type="domain" description="Glutaredoxin" evidence="1">
    <location>
        <begin position="44"/>
        <end position="100"/>
    </location>
</feature>
<proteinExistence type="predicted"/>
<dbReference type="InterPro" id="IPR036249">
    <property type="entry name" value="Thioredoxin-like_sf"/>
</dbReference>
<name>A0ABU2H988_9ACTN</name>
<evidence type="ECO:0000313" key="2">
    <source>
        <dbReference type="EMBL" id="MDS1271867.1"/>
    </source>
</evidence>
<evidence type="ECO:0000313" key="3">
    <source>
        <dbReference type="Proteomes" id="UP001250214"/>
    </source>
</evidence>
<dbReference type="Pfam" id="PF00462">
    <property type="entry name" value="Glutaredoxin"/>
    <property type="match status" value="1"/>
</dbReference>
<comment type="caution">
    <text evidence="2">The sequence shown here is derived from an EMBL/GenBank/DDBJ whole genome shotgun (WGS) entry which is preliminary data.</text>
</comment>
<dbReference type="EMBL" id="JAVLVT010000008">
    <property type="protein sequence ID" value="MDS1271867.1"/>
    <property type="molecule type" value="Genomic_DNA"/>
</dbReference>
<protein>
    <submittedName>
        <fullName evidence="2">Glutaredoxin domain-containing protein</fullName>
    </submittedName>
</protein>
<reference evidence="3" key="1">
    <citation type="submission" date="2023-07" db="EMBL/GenBank/DDBJ databases">
        <title>Novel species in the genus Lipingzhangella isolated from Sambhar Salt Lake.</title>
        <authorList>
            <person name="Jiya N."/>
            <person name="Kajale S."/>
            <person name="Sharma A."/>
        </authorList>
    </citation>
    <scope>NUCLEOTIDE SEQUENCE [LARGE SCALE GENOMIC DNA]</scope>
    <source>
        <strain evidence="3">LS1_29</strain>
    </source>
</reference>
<dbReference type="Gene3D" id="3.40.30.10">
    <property type="entry name" value="Glutaredoxin"/>
    <property type="match status" value="1"/>
</dbReference>
<gene>
    <name evidence="2" type="ORF">RIF23_16360</name>
</gene>
<evidence type="ECO:0000259" key="1">
    <source>
        <dbReference type="Pfam" id="PF00462"/>
    </source>
</evidence>
<dbReference type="Proteomes" id="UP001250214">
    <property type="component" value="Unassembled WGS sequence"/>
</dbReference>
<dbReference type="PROSITE" id="PS51354">
    <property type="entry name" value="GLUTAREDOXIN_2"/>
    <property type="match status" value="1"/>
</dbReference>
<dbReference type="SUPFAM" id="SSF52833">
    <property type="entry name" value="Thioredoxin-like"/>
    <property type="match status" value="1"/>
</dbReference>
<organism evidence="2 3">
    <name type="scientific">Lipingzhangella rawalii</name>
    <dbReference type="NCBI Taxonomy" id="2055835"/>
    <lineage>
        <taxon>Bacteria</taxon>
        <taxon>Bacillati</taxon>
        <taxon>Actinomycetota</taxon>
        <taxon>Actinomycetes</taxon>
        <taxon>Streptosporangiales</taxon>
        <taxon>Nocardiopsidaceae</taxon>
        <taxon>Lipingzhangella</taxon>
    </lineage>
</organism>
<dbReference type="InterPro" id="IPR002109">
    <property type="entry name" value="Glutaredoxin"/>
</dbReference>
<sequence length="156" mass="16814">MSAGRQSVWLRTAARRTMAASDCVQLTGVTMTAAEPPSASPHGVLFYWRPGCPFCFALRRGLRRERIPLVEFNIWADAGAAARVRSITGGDETVPTVVVGPAELVSPPVNEVVRAVRAHAPELLTPSDSARSSVSPTEVRGWFARLRSMISGVTSR</sequence>